<gene>
    <name evidence="2" type="ORF">A1355_13385</name>
</gene>
<dbReference type="RefSeq" id="WP_064031210.1">
    <property type="nucleotide sequence ID" value="NZ_LUUK01000209.1"/>
</dbReference>
<evidence type="ECO:0000313" key="3">
    <source>
        <dbReference type="Proteomes" id="UP000077628"/>
    </source>
</evidence>
<keyword evidence="3" id="KW-1185">Reference proteome</keyword>
<organism evidence="2 3">
    <name type="scientific">Methylomonas koyamae</name>
    <dbReference type="NCBI Taxonomy" id="702114"/>
    <lineage>
        <taxon>Bacteria</taxon>
        <taxon>Pseudomonadati</taxon>
        <taxon>Pseudomonadota</taxon>
        <taxon>Gammaproteobacteria</taxon>
        <taxon>Methylococcales</taxon>
        <taxon>Methylococcaceae</taxon>
        <taxon>Methylomonas</taxon>
    </lineage>
</organism>
<accession>A0A177N6K9</accession>
<protein>
    <submittedName>
        <fullName evidence="2">Uncharacterized protein</fullName>
    </submittedName>
</protein>
<dbReference type="OrthoDB" id="5574087at2"/>
<proteinExistence type="predicted"/>
<evidence type="ECO:0000313" key="2">
    <source>
        <dbReference type="EMBL" id="OAI13495.1"/>
    </source>
</evidence>
<dbReference type="AlphaFoldDB" id="A0A177N6K9"/>
<reference evidence="3" key="1">
    <citation type="submission" date="2016-03" db="EMBL/GenBank/DDBJ databases">
        <authorList>
            <person name="Heylen K."/>
            <person name="De Vos P."/>
            <person name="Vekeman B."/>
        </authorList>
    </citation>
    <scope>NUCLEOTIDE SEQUENCE [LARGE SCALE GENOMIC DNA]</scope>
    <source>
        <strain evidence="3">R-45383</strain>
    </source>
</reference>
<sequence>MNKVPNQHPAQADEIMVVEISGNRRHDIAEDYEDDMQMTAGRDRGGFIPVRRNAKKAEKSDRY</sequence>
<evidence type="ECO:0000256" key="1">
    <source>
        <dbReference type="SAM" id="MobiDB-lite"/>
    </source>
</evidence>
<name>A0A177N6K9_9GAMM</name>
<feature type="region of interest" description="Disordered" evidence="1">
    <location>
        <begin position="31"/>
        <end position="63"/>
    </location>
</feature>
<comment type="caution">
    <text evidence="2">The sequence shown here is derived from an EMBL/GenBank/DDBJ whole genome shotgun (WGS) entry which is preliminary data.</text>
</comment>
<dbReference type="STRING" id="702114.A1355_13385"/>
<dbReference type="Proteomes" id="UP000077628">
    <property type="component" value="Unassembled WGS sequence"/>
</dbReference>
<dbReference type="EMBL" id="LUUK01000209">
    <property type="protein sequence ID" value="OAI13495.1"/>
    <property type="molecule type" value="Genomic_DNA"/>
</dbReference>